<reference evidence="3" key="1">
    <citation type="submission" date="2017-05" db="EMBL/GenBank/DDBJ databases">
        <title>Complete and WGS of Bordetella genogroups.</title>
        <authorList>
            <person name="Spilker T."/>
            <person name="Lipuma J."/>
        </authorList>
    </citation>
    <scope>NUCLEOTIDE SEQUENCE</scope>
    <source>
        <strain evidence="3">AU21707</strain>
    </source>
</reference>
<dbReference type="AlphaFoldDB" id="A0A261RG02"/>
<dbReference type="SUPFAM" id="SSF55729">
    <property type="entry name" value="Acyl-CoA N-acyltransferases (Nat)"/>
    <property type="match status" value="1"/>
</dbReference>
<dbReference type="Pfam" id="PF13523">
    <property type="entry name" value="Acetyltransf_8"/>
    <property type="match status" value="1"/>
</dbReference>
<evidence type="ECO:0000259" key="2">
    <source>
        <dbReference type="SMART" id="SM01006"/>
    </source>
</evidence>
<keyword evidence="4" id="KW-1185">Reference proteome</keyword>
<gene>
    <name evidence="3" type="ORF">CAL26_11155</name>
</gene>
<organism evidence="3 4">
    <name type="scientific">Bordetella genomosp. 9</name>
    <dbReference type="NCBI Taxonomy" id="1416803"/>
    <lineage>
        <taxon>Bacteria</taxon>
        <taxon>Pseudomonadati</taxon>
        <taxon>Pseudomonadota</taxon>
        <taxon>Betaproteobacteria</taxon>
        <taxon>Burkholderiales</taxon>
        <taxon>Alcaligenaceae</taxon>
        <taxon>Bordetella</taxon>
    </lineage>
</organism>
<evidence type="ECO:0000313" key="3">
    <source>
        <dbReference type="EMBL" id="OZI23956.1"/>
    </source>
</evidence>
<dbReference type="OrthoDB" id="9087497at2"/>
<dbReference type="Proteomes" id="UP000216857">
    <property type="component" value="Unassembled WGS sequence"/>
</dbReference>
<accession>A0A261RG02</accession>
<dbReference type="InterPro" id="IPR019432">
    <property type="entry name" value="Acyltransferase_MbtK/IucB-like"/>
</dbReference>
<dbReference type="PANTHER" id="PTHR31438:SF1">
    <property type="entry name" value="LYSINE N-ACYLTRANSFERASE C17G9.06C-RELATED"/>
    <property type="match status" value="1"/>
</dbReference>
<proteinExistence type="predicted"/>
<sequence>MPGPARRAATPYAGSASMEQIRDQAGTPRLAWPAPGSAAPSFDQMLAAAETAFARNPLADAVTLDAPPPYLERLRLQGLLDTTSATPRLTAAAFYQYAPIWLGDRPLQPFPLRYTMSQGYRHPLRPPKPTGVVYRRHIPWLDATLSLRAASADLDAARLNRWMNDPHVAAFWQEEGDLEKHRDYLLRGAEDPHTLALIACLDNVPFGYFETYWAKEDRIAPFCDARDHDRGWHVLIGEPAFRGARYVAAWLPSISHYLFLDDARTQRLVIEPRIDNTRMLRNLARSGYALEKAFDFPHKRAMLGTLSRERFFAERFWIPRGPAGECVAAPAS</sequence>
<evidence type="ECO:0000256" key="1">
    <source>
        <dbReference type="ARBA" id="ARBA00004924"/>
    </source>
</evidence>
<dbReference type="GO" id="GO:0019290">
    <property type="term" value="P:siderophore biosynthetic process"/>
    <property type="evidence" value="ECO:0007669"/>
    <property type="project" value="InterPro"/>
</dbReference>
<dbReference type="SMART" id="SM01006">
    <property type="entry name" value="AlcB"/>
    <property type="match status" value="1"/>
</dbReference>
<dbReference type="Gene3D" id="3.40.630.30">
    <property type="match status" value="1"/>
</dbReference>
<comment type="pathway">
    <text evidence="1">Siderophore biosynthesis.</text>
</comment>
<protein>
    <recommendedName>
        <fullName evidence="2">Acyltransferase MbtK/IucB-like conserved domain-containing protein</fullName>
    </recommendedName>
</protein>
<dbReference type="PANTHER" id="PTHR31438">
    <property type="entry name" value="LYSINE N-ACYLTRANSFERASE C17G9.06C-RELATED"/>
    <property type="match status" value="1"/>
</dbReference>
<comment type="caution">
    <text evidence="3">The sequence shown here is derived from an EMBL/GenBank/DDBJ whole genome shotgun (WGS) entry which is preliminary data.</text>
</comment>
<name>A0A261RG02_9BORD</name>
<feature type="domain" description="Acyltransferase MbtK/IucB-like conserved" evidence="2">
    <location>
        <begin position="148"/>
        <end position="195"/>
    </location>
</feature>
<dbReference type="GO" id="GO:0016410">
    <property type="term" value="F:N-acyltransferase activity"/>
    <property type="evidence" value="ECO:0007669"/>
    <property type="project" value="TreeGrafter"/>
</dbReference>
<evidence type="ECO:0000313" key="4">
    <source>
        <dbReference type="Proteomes" id="UP000216857"/>
    </source>
</evidence>
<dbReference type="InterPro" id="IPR016181">
    <property type="entry name" value="Acyl_CoA_acyltransferase"/>
</dbReference>
<dbReference type="EMBL" id="NEVJ01000002">
    <property type="protein sequence ID" value="OZI23956.1"/>
    <property type="molecule type" value="Genomic_DNA"/>
</dbReference>